<feature type="region of interest" description="Disordered" evidence="1">
    <location>
        <begin position="27"/>
        <end position="48"/>
    </location>
</feature>
<proteinExistence type="predicted"/>
<dbReference type="EMBL" id="AEYH02002107">
    <property type="protein sequence ID" value="KFG43057.1"/>
    <property type="molecule type" value="Genomic_DNA"/>
</dbReference>
<feature type="region of interest" description="Disordered" evidence="1">
    <location>
        <begin position="192"/>
        <end position="223"/>
    </location>
</feature>
<name>A0A086KF89_TOXGO</name>
<dbReference type="VEuPathDB" id="ToxoDB:TGFOU_405420"/>
<organism evidence="2 3">
    <name type="scientific">Toxoplasma gondii FOU</name>
    <dbReference type="NCBI Taxonomy" id="943167"/>
    <lineage>
        <taxon>Eukaryota</taxon>
        <taxon>Sar</taxon>
        <taxon>Alveolata</taxon>
        <taxon>Apicomplexa</taxon>
        <taxon>Conoidasida</taxon>
        <taxon>Coccidia</taxon>
        <taxon>Eucoccidiorida</taxon>
        <taxon>Eimeriorina</taxon>
        <taxon>Sarcocystidae</taxon>
        <taxon>Toxoplasma</taxon>
    </lineage>
</organism>
<sequence length="223" mass="24641">MASFTVLSPSLCSVASLVSGSVDFSLADTSSRSSKDAAEGASAWRRSGRRRARRSAECGRNAWCPGLPASAGPDSSALCKANCLDGKRADEEEEQEKADESTELCRQREDEVVECVIFSQRSSLRIRLACLPSREVWQTELRRLMDARRGGEESVEKTSRRGSAKKVQTVKNGTVRGRERLVKLTSTETGRLAGVESRARTRTRATEKPIAFDTRQGRRKEKK</sequence>
<protein>
    <submittedName>
        <fullName evidence="2">Uncharacterized protein</fullName>
    </submittedName>
</protein>
<comment type="caution">
    <text evidence="2">The sequence shown here is derived from an EMBL/GenBank/DDBJ whole genome shotgun (WGS) entry which is preliminary data.</text>
</comment>
<dbReference type="AlphaFoldDB" id="A0A086KF89"/>
<gene>
    <name evidence="2" type="ORF">TGFOU_405420</name>
</gene>
<accession>A0A086KF89</accession>
<dbReference type="Proteomes" id="UP000028838">
    <property type="component" value="Unassembled WGS sequence"/>
</dbReference>
<evidence type="ECO:0000256" key="1">
    <source>
        <dbReference type="SAM" id="MobiDB-lite"/>
    </source>
</evidence>
<evidence type="ECO:0000313" key="2">
    <source>
        <dbReference type="EMBL" id="KFG43057.1"/>
    </source>
</evidence>
<evidence type="ECO:0000313" key="3">
    <source>
        <dbReference type="Proteomes" id="UP000028838"/>
    </source>
</evidence>
<reference evidence="2 3" key="1">
    <citation type="submission" date="2014-07" db="EMBL/GenBank/DDBJ databases">
        <authorList>
            <person name="Sibley D."/>
            <person name="Venepally P."/>
            <person name="Karamycheva S."/>
            <person name="Hadjithomas M."/>
            <person name="Khan A."/>
            <person name="Brunk B."/>
            <person name="Roos D."/>
            <person name="Caler E."/>
            <person name="Lorenzi H."/>
        </authorList>
    </citation>
    <scope>NUCLEOTIDE SEQUENCE [LARGE SCALE GENOMIC DNA]</scope>
    <source>
        <strain evidence="2 3">FOU</strain>
    </source>
</reference>